<evidence type="ECO:0000313" key="6">
    <source>
        <dbReference type="Proteomes" id="UP000193498"/>
    </source>
</evidence>
<comment type="caution">
    <text evidence="5">The sequence shown here is derived from an EMBL/GenBank/DDBJ whole genome shotgun (WGS) entry which is preliminary data.</text>
</comment>
<dbReference type="SUPFAM" id="SSF54928">
    <property type="entry name" value="RNA-binding domain, RBD"/>
    <property type="match status" value="1"/>
</dbReference>
<dbReference type="InterPro" id="IPR000504">
    <property type="entry name" value="RRM_dom"/>
</dbReference>
<dbReference type="GO" id="GO:0003723">
    <property type="term" value="F:RNA binding"/>
    <property type="evidence" value="ECO:0007669"/>
    <property type="project" value="UniProtKB-UniRule"/>
</dbReference>
<feature type="compositionally biased region" description="Polar residues" evidence="3">
    <location>
        <begin position="76"/>
        <end position="109"/>
    </location>
</feature>
<name>A0A1Y1Y635_9FUNG</name>
<organism evidence="5 6">
    <name type="scientific">Basidiobolus meristosporus CBS 931.73</name>
    <dbReference type="NCBI Taxonomy" id="1314790"/>
    <lineage>
        <taxon>Eukaryota</taxon>
        <taxon>Fungi</taxon>
        <taxon>Fungi incertae sedis</taxon>
        <taxon>Zoopagomycota</taxon>
        <taxon>Entomophthoromycotina</taxon>
        <taxon>Basidiobolomycetes</taxon>
        <taxon>Basidiobolales</taxon>
        <taxon>Basidiobolaceae</taxon>
        <taxon>Basidiobolus</taxon>
    </lineage>
</organism>
<dbReference type="InterPro" id="IPR007201">
    <property type="entry name" value="Mei2-like_Rrm_C"/>
</dbReference>
<evidence type="ECO:0000256" key="2">
    <source>
        <dbReference type="PROSITE-ProRule" id="PRU00176"/>
    </source>
</evidence>
<dbReference type="AlphaFoldDB" id="A0A1Y1Y635"/>
<keyword evidence="6" id="KW-1185">Reference proteome</keyword>
<dbReference type="PROSITE" id="PS50102">
    <property type="entry name" value="RRM"/>
    <property type="match status" value="1"/>
</dbReference>
<feature type="compositionally biased region" description="Polar residues" evidence="3">
    <location>
        <begin position="1"/>
        <end position="33"/>
    </location>
</feature>
<evidence type="ECO:0000256" key="3">
    <source>
        <dbReference type="SAM" id="MobiDB-lite"/>
    </source>
</evidence>
<reference evidence="5 6" key="1">
    <citation type="submission" date="2016-07" db="EMBL/GenBank/DDBJ databases">
        <title>Pervasive Adenine N6-methylation of Active Genes in Fungi.</title>
        <authorList>
            <consortium name="DOE Joint Genome Institute"/>
            <person name="Mondo S.J."/>
            <person name="Dannebaum R.O."/>
            <person name="Kuo R.C."/>
            <person name="Labutti K."/>
            <person name="Haridas S."/>
            <person name="Kuo A."/>
            <person name="Salamov A."/>
            <person name="Ahrendt S.R."/>
            <person name="Lipzen A."/>
            <person name="Sullivan W."/>
            <person name="Andreopoulos W.B."/>
            <person name="Clum A."/>
            <person name="Lindquist E."/>
            <person name="Daum C."/>
            <person name="Ramamoorthy G.K."/>
            <person name="Gryganskyi A."/>
            <person name="Culley D."/>
            <person name="Magnuson J.K."/>
            <person name="James T.Y."/>
            <person name="O'Malley M.A."/>
            <person name="Stajich J.E."/>
            <person name="Spatafora J.W."/>
            <person name="Visel A."/>
            <person name="Grigoriev I.V."/>
        </authorList>
    </citation>
    <scope>NUCLEOTIDE SEQUENCE [LARGE SCALE GENOMIC DNA]</scope>
    <source>
        <strain evidence="5 6">CBS 931.73</strain>
    </source>
</reference>
<feature type="region of interest" description="Disordered" evidence="3">
    <location>
        <begin position="1"/>
        <end position="110"/>
    </location>
</feature>
<dbReference type="EMBL" id="MCFE01000235">
    <property type="protein sequence ID" value="ORX93453.1"/>
    <property type="molecule type" value="Genomic_DNA"/>
</dbReference>
<dbReference type="STRING" id="1314790.A0A1Y1Y635"/>
<dbReference type="InterPro" id="IPR034862">
    <property type="entry name" value="Fungal_Mei2-like_RRM3"/>
</dbReference>
<keyword evidence="1 2" id="KW-0694">RNA-binding</keyword>
<gene>
    <name evidence="5" type="ORF">K493DRAFT_353408</name>
</gene>
<dbReference type="InParanoid" id="A0A1Y1Y635"/>
<dbReference type="OrthoDB" id="417481at2759"/>
<evidence type="ECO:0000313" key="5">
    <source>
        <dbReference type="EMBL" id="ORX93453.1"/>
    </source>
</evidence>
<dbReference type="CDD" id="cd12532">
    <property type="entry name" value="RRM3_MEI2_fungi"/>
    <property type="match status" value="1"/>
</dbReference>
<dbReference type="Pfam" id="PF04059">
    <property type="entry name" value="RRM_2"/>
    <property type="match status" value="1"/>
</dbReference>
<dbReference type="Proteomes" id="UP000193498">
    <property type="component" value="Unassembled WGS sequence"/>
</dbReference>
<accession>A0A1Y1Y635</accession>
<feature type="compositionally biased region" description="Basic residues" evidence="3">
    <location>
        <begin position="46"/>
        <end position="60"/>
    </location>
</feature>
<sequence>MLVSATDTFCDSNKEVTSGNSPSAGHPSRSPQPHGSFGAHEAHQQPYRHHSVQHKGKNHRSSTGTPAKSIFDIFNTAGTSQSTEGSQTYTASSGSWPQRSAMTNPSTSSHEWRSQLFDSDLMFPNQLNPAPGPKKGNFVSSHSHRSSDMYWSDIPASSAISHESAVAPKYSYGFDADIFASTARLLNDESYADHDPRTQRPQYPGYGYSAKLSHDVFPPQLGGFGANWNRLDSVPTSQMAPAPITPRQLSPNYAGNESREKIVPSRNQIDVWKISQGYDNRTTFMIRNIPNRYTQKMLLECLDETHKGEYDFVYLRMDFKNHCNVGYAFINFIDVGAVLSFIEKRVGRKWSKFNSDKICHLSYANIQGKAALIEKFRNSSVMEKDPSYRPKIFYSTGSLRGVEEPFPVPGKAMTTNDKPLTESFSLANRTTAQHIEYNHPSSVLVQQQPTCTKSFNKLDWKVDWQEFDSDTDSGISNSLEDSLDTSFANLSVSCVTPNHAAGPIQCKK</sequence>
<dbReference type="PANTHER" id="PTHR23189">
    <property type="entry name" value="RNA RECOGNITION MOTIF-CONTAINING"/>
    <property type="match status" value="1"/>
</dbReference>
<protein>
    <recommendedName>
        <fullName evidence="4">RRM domain-containing protein</fullName>
    </recommendedName>
</protein>
<proteinExistence type="predicted"/>
<evidence type="ECO:0000256" key="1">
    <source>
        <dbReference type="ARBA" id="ARBA00022884"/>
    </source>
</evidence>
<evidence type="ECO:0000259" key="4">
    <source>
        <dbReference type="PROSITE" id="PS50102"/>
    </source>
</evidence>
<dbReference type="InterPro" id="IPR035979">
    <property type="entry name" value="RBD_domain_sf"/>
</dbReference>
<feature type="domain" description="RRM" evidence="4">
    <location>
        <begin position="282"/>
        <end position="378"/>
    </location>
</feature>